<organism evidence="5 6">
    <name type="scientific">Pseudoduganella guangdongensis</name>
    <dbReference type="NCBI Taxonomy" id="2692179"/>
    <lineage>
        <taxon>Bacteria</taxon>
        <taxon>Pseudomonadati</taxon>
        <taxon>Pseudomonadota</taxon>
        <taxon>Betaproteobacteria</taxon>
        <taxon>Burkholderiales</taxon>
        <taxon>Oxalobacteraceae</taxon>
        <taxon>Telluria group</taxon>
        <taxon>Pseudoduganella</taxon>
    </lineage>
</organism>
<dbReference type="InterPro" id="IPR052190">
    <property type="entry name" value="Euk-Arch_PrmC-MTase"/>
</dbReference>
<dbReference type="PANTHER" id="PTHR45875:SF1">
    <property type="entry name" value="METHYLTRANSFERASE N6AMT1"/>
    <property type="match status" value="1"/>
</dbReference>
<evidence type="ECO:0000313" key="5">
    <source>
        <dbReference type="EMBL" id="MYN04042.1"/>
    </source>
</evidence>
<dbReference type="PANTHER" id="PTHR45875">
    <property type="entry name" value="METHYLTRANSFERASE N6AMT1"/>
    <property type="match status" value="1"/>
</dbReference>
<dbReference type="GO" id="GO:0032259">
    <property type="term" value="P:methylation"/>
    <property type="evidence" value="ECO:0007669"/>
    <property type="project" value="UniProtKB-KW"/>
</dbReference>
<evidence type="ECO:0000256" key="1">
    <source>
        <dbReference type="ARBA" id="ARBA00022603"/>
    </source>
</evidence>
<dbReference type="InterPro" id="IPR029063">
    <property type="entry name" value="SAM-dependent_MTases_sf"/>
</dbReference>
<dbReference type="GO" id="GO:0035657">
    <property type="term" value="C:eRF1 methyltransferase complex"/>
    <property type="evidence" value="ECO:0007669"/>
    <property type="project" value="TreeGrafter"/>
</dbReference>
<evidence type="ECO:0000259" key="4">
    <source>
        <dbReference type="Pfam" id="PF05175"/>
    </source>
</evidence>
<dbReference type="Pfam" id="PF05175">
    <property type="entry name" value="MTS"/>
    <property type="match status" value="1"/>
</dbReference>
<name>A0A6N9HMF1_9BURK</name>
<keyword evidence="2 5" id="KW-0808">Transferase</keyword>
<dbReference type="EMBL" id="WWCJ01000013">
    <property type="protein sequence ID" value="MYN04042.1"/>
    <property type="molecule type" value="Genomic_DNA"/>
</dbReference>
<accession>A0A6N9HMF1</accession>
<dbReference type="Proteomes" id="UP000448575">
    <property type="component" value="Unassembled WGS sequence"/>
</dbReference>
<evidence type="ECO:0000256" key="3">
    <source>
        <dbReference type="ARBA" id="ARBA00022691"/>
    </source>
</evidence>
<keyword evidence="1 5" id="KW-0489">Methyltransferase</keyword>
<gene>
    <name evidence="5" type="ORF">GTP41_18275</name>
</gene>
<dbReference type="SUPFAM" id="SSF53335">
    <property type="entry name" value="S-adenosyl-L-methionine-dependent methyltransferases"/>
    <property type="match status" value="1"/>
</dbReference>
<protein>
    <submittedName>
        <fullName evidence="5">Methyltransferase</fullName>
    </submittedName>
</protein>
<evidence type="ECO:0000256" key="2">
    <source>
        <dbReference type="ARBA" id="ARBA00022679"/>
    </source>
</evidence>
<evidence type="ECO:0000313" key="6">
    <source>
        <dbReference type="Proteomes" id="UP000448575"/>
    </source>
</evidence>
<dbReference type="GO" id="GO:0008757">
    <property type="term" value="F:S-adenosylmethionine-dependent methyltransferase activity"/>
    <property type="evidence" value="ECO:0007669"/>
    <property type="project" value="TreeGrafter"/>
</dbReference>
<comment type="caution">
    <text evidence="5">The sequence shown here is derived from an EMBL/GenBank/DDBJ whole genome shotgun (WGS) entry which is preliminary data.</text>
</comment>
<proteinExistence type="predicted"/>
<dbReference type="CDD" id="cd02440">
    <property type="entry name" value="AdoMet_MTases"/>
    <property type="match status" value="1"/>
</dbReference>
<keyword evidence="3" id="KW-0949">S-adenosyl-L-methionine</keyword>
<dbReference type="InterPro" id="IPR007848">
    <property type="entry name" value="Small_mtfrase_dom"/>
</dbReference>
<dbReference type="GO" id="GO:0008276">
    <property type="term" value="F:protein methyltransferase activity"/>
    <property type="evidence" value="ECO:0007669"/>
    <property type="project" value="TreeGrafter"/>
</dbReference>
<dbReference type="Gene3D" id="3.40.50.150">
    <property type="entry name" value="Vaccinia Virus protein VP39"/>
    <property type="match status" value="1"/>
</dbReference>
<dbReference type="AlphaFoldDB" id="A0A6N9HMF1"/>
<dbReference type="RefSeq" id="WP_161027009.1">
    <property type="nucleotide sequence ID" value="NZ_WWCJ01000013.1"/>
</dbReference>
<feature type="domain" description="Methyltransferase small" evidence="4">
    <location>
        <begin position="53"/>
        <end position="187"/>
    </location>
</feature>
<keyword evidence="6" id="KW-1185">Reference proteome</keyword>
<sequence length="234" mass="26456">MPSHALPTSEQIDHWQVMRQHAFKSVPEAGRTITYLGKKFHVYPNTFWPFLDSQPLVRNFRIQRGESVLDVGTGSGVIAIFACYQQASRVLALDLNPAAIRSAHHNAQAHGFVGVMEVRHSDLFDSVGDERFDVITANLPFRDKPAPDVVARSQWDTDFRTNRRFFEEVAQYLKPGGRIYFAHSNFGAVDEVRRLAKQAGFSIRMIAKSAAKRAGKRQFFVFLIKPAAKHGRTD</sequence>
<reference evidence="5 6" key="1">
    <citation type="submission" date="2019-12" db="EMBL/GenBank/DDBJ databases">
        <title>Novel species isolated from a subtropical stream in China.</title>
        <authorList>
            <person name="Lu H."/>
        </authorList>
    </citation>
    <scope>NUCLEOTIDE SEQUENCE [LARGE SCALE GENOMIC DNA]</scope>
    <source>
        <strain evidence="5 6">DS3</strain>
    </source>
</reference>